<reference evidence="3" key="1">
    <citation type="submission" date="2016-10" db="EMBL/GenBank/DDBJ databases">
        <authorList>
            <person name="Varghese N."/>
            <person name="Submissions S."/>
        </authorList>
    </citation>
    <scope>NUCLEOTIDE SEQUENCE [LARGE SCALE GENOMIC DNA]</scope>
    <source>
        <strain evidence="3">B48,IBRC-M 10115,DSM 25386,CECT 8001</strain>
    </source>
</reference>
<dbReference type="PANTHER" id="PTHR35335:SF1">
    <property type="entry name" value="UPF0716 PROTEIN FXSA"/>
    <property type="match status" value="1"/>
</dbReference>
<gene>
    <name evidence="2" type="ORF">SAMN05192533_102377</name>
</gene>
<organism evidence="2 3">
    <name type="scientific">Mesobacillus persicus</name>
    <dbReference type="NCBI Taxonomy" id="930146"/>
    <lineage>
        <taxon>Bacteria</taxon>
        <taxon>Bacillati</taxon>
        <taxon>Bacillota</taxon>
        <taxon>Bacilli</taxon>
        <taxon>Bacillales</taxon>
        <taxon>Bacillaceae</taxon>
        <taxon>Mesobacillus</taxon>
    </lineage>
</organism>
<feature type="transmembrane region" description="Helical" evidence="1">
    <location>
        <begin position="26"/>
        <end position="46"/>
    </location>
</feature>
<name>A0A1H7XWU4_9BACI</name>
<dbReference type="RefSeq" id="WP_090741550.1">
    <property type="nucleotide sequence ID" value="NZ_FOBW01000002.1"/>
</dbReference>
<dbReference type="AlphaFoldDB" id="A0A1H7XWU4"/>
<evidence type="ECO:0000313" key="2">
    <source>
        <dbReference type="EMBL" id="SEM37568.1"/>
    </source>
</evidence>
<dbReference type="InterPro" id="IPR007313">
    <property type="entry name" value="FxsA"/>
</dbReference>
<keyword evidence="3" id="KW-1185">Reference proteome</keyword>
<keyword evidence="1" id="KW-1133">Transmembrane helix</keyword>
<dbReference type="Proteomes" id="UP000198553">
    <property type="component" value="Unassembled WGS sequence"/>
</dbReference>
<evidence type="ECO:0000256" key="1">
    <source>
        <dbReference type="SAM" id="Phobius"/>
    </source>
</evidence>
<dbReference type="EMBL" id="FOBW01000002">
    <property type="protein sequence ID" value="SEM37568.1"/>
    <property type="molecule type" value="Genomic_DNA"/>
</dbReference>
<protein>
    <submittedName>
        <fullName evidence="2">UPF0716 protein FxsA</fullName>
    </submittedName>
</protein>
<dbReference type="PANTHER" id="PTHR35335">
    <property type="entry name" value="UPF0716 PROTEIN FXSA"/>
    <property type="match status" value="1"/>
</dbReference>
<keyword evidence="1" id="KW-0812">Transmembrane</keyword>
<proteinExistence type="predicted"/>
<feature type="transmembrane region" description="Helical" evidence="1">
    <location>
        <begin position="70"/>
        <end position="90"/>
    </location>
</feature>
<dbReference type="NCBIfam" id="NF008528">
    <property type="entry name" value="PRK11463.1-2"/>
    <property type="match status" value="1"/>
</dbReference>
<accession>A0A1H7XWU4</accession>
<dbReference type="GO" id="GO:0016020">
    <property type="term" value="C:membrane"/>
    <property type="evidence" value="ECO:0007669"/>
    <property type="project" value="InterPro"/>
</dbReference>
<evidence type="ECO:0000313" key="3">
    <source>
        <dbReference type="Proteomes" id="UP000198553"/>
    </source>
</evidence>
<keyword evidence="1" id="KW-0472">Membrane</keyword>
<dbReference type="STRING" id="930146.SAMN05192533_102377"/>
<sequence>MRYLFLAIVLIPAIEIAILLLVGQTIGVPLTFLIIIATGILGAYLAKQQGLAAIRNVQDRLQRGSMPGDALLDGICILIGGTLLLTPGFVTDLVGFLLLAPPTRNYFKAWLVRIFRNRIDRGTITIIR</sequence>
<dbReference type="Pfam" id="PF04186">
    <property type="entry name" value="FxsA"/>
    <property type="match status" value="1"/>
</dbReference>
<dbReference type="OrthoDB" id="9792788at2"/>